<dbReference type="PANTHER" id="PTHR47623">
    <property type="entry name" value="OS09G0287300 PROTEIN"/>
    <property type="match status" value="1"/>
</dbReference>
<dbReference type="PANTHER" id="PTHR47623:SF1">
    <property type="entry name" value="OS09G0287300 PROTEIN"/>
    <property type="match status" value="1"/>
</dbReference>
<dbReference type="SUPFAM" id="SSF53254">
    <property type="entry name" value="Phosphoglycerate mutase-like"/>
    <property type="match status" value="1"/>
</dbReference>
<evidence type="ECO:0000313" key="2">
    <source>
        <dbReference type="Proteomes" id="UP000318010"/>
    </source>
</evidence>
<organism evidence="1 2">
    <name type="scientific">Mucilaginibacter achroorhodeus</name>
    <dbReference type="NCBI Taxonomy" id="2599294"/>
    <lineage>
        <taxon>Bacteria</taxon>
        <taxon>Pseudomonadati</taxon>
        <taxon>Bacteroidota</taxon>
        <taxon>Sphingobacteriia</taxon>
        <taxon>Sphingobacteriales</taxon>
        <taxon>Sphingobacteriaceae</taxon>
        <taxon>Mucilaginibacter</taxon>
    </lineage>
</organism>
<dbReference type="CDD" id="cd07067">
    <property type="entry name" value="HP_PGM_like"/>
    <property type="match status" value="1"/>
</dbReference>
<dbReference type="EMBL" id="VOEI01000001">
    <property type="protein sequence ID" value="TWR27670.1"/>
    <property type="molecule type" value="Genomic_DNA"/>
</dbReference>
<dbReference type="InterPro" id="IPR013078">
    <property type="entry name" value="His_Pase_superF_clade-1"/>
</dbReference>
<dbReference type="OrthoDB" id="9810154at2"/>
<dbReference type="InterPro" id="IPR029033">
    <property type="entry name" value="His_PPase_superfam"/>
</dbReference>
<reference evidence="1 2" key="1">
    <citation type="submission" date="2019-07" db="EMBL/GenBank/DDBJ databases">
        <authorList>
            <person name="Kim J."/>
        </authorList>
    </citation>
    <scope>NUCLEOTIDE SEQUENCE [LARGE SCALE GENOMIC DNA]</scope>
    <source>
        <strain evidence="1 2">MJ1a</strain>
    </source>
</reference>
<comment type="caution">
    <text evidence="1">The sequence shown here is derived from an EMBL/GenBank/DDBJ whole genome shotgun (WGS) entry which is preliminary data.</text>
</comment>
<dbReference type="Pfam" id="PF00300">
    <property type="entry name" value="His_Phos_1"/>
    <property type="match status" value="1"/>
</dbReference>
<protein>
    <submittedName>
        <fullName evidence="1">Histidine phosphatase family protein</fullName>
    </submittedName>
</protein>
<sequence>MKKLLLIRHAKATHESGYQDFERPLTDKGFTQCEIMTARLLKNHIKPDIVVASPALRTLSTANVFTEELGLVTAITDHDIYEASENTLLKVIYNLPDKDFVALVGHNPAISQVLTLLSGEYKDMSTCAVALLEFEADNWMELHEGSGKLTWLDSPKED</sequence>
<dbReference type="SMART" id="SM00855">
    <property type="entry name" value="PGAM"/>
    <property type="match status" value="1"/>
</dbReference>
<dbReference type="Proteomes" id="UP000318010">
    <property type="component" value="Unassembled WGS sequence"/>
</dbReference>
<proteinExistence type="predicted"/>
<evidence type="ECO:0000313" key="1">
    <source>
        <dbReference type="EMBL" id="TWR27670.1"/>
    </source>
</evidence>
<dbReference type="RefSeq" id="WP_146268487.1">
    <property type="nucleotide sequence ID" value="NZ_VOEI01000001.1"/>
</dbReference>
<name>A0A563U8J4_9SPHI</name>
<dbReference type="AlphaFoldDB" id="A0A563U8J4"/>
<keyword evidence="2" id="KW-1185">Reference proteome</keyword>
<accession>A0A563U8J4</accession>
<dbReference type="Gene3D" id="3.40.50.1240">
    <property type="entry name" value="Phosphoglycerate mutase-like"/>
    <property type="match status" value="1"/>
</dbReference>
<gene>
    <name evidence="1" type="ORF">FPZ42_00200</name>
</gene>